<evidence type="ECO:0000256" key="1">
    <source>
        <dbReference type="SAM" id="MobiDB-lite"/>
    </source>
</evidence>
<proteinExistence type="predicted"/>
<sequence>MGGQPQFDSFGGGGVVGKHSLGGAPGGSGPNSVIGNGGPHSMGYSPHFYKRHQPFPDSSGAMSPGSTGGRSDPARTPMAWQHRDFNYQQHGQVDRYNLGATVDRMSSSSTAISAATGHYAQFHDRNPGFSQTPSRHRNGTSSSSRSYEQYGGDTRARQHTGYPSMESHSTKKHGRRQNGFSARGSSTSTAGSSHARSRSRDRSQGHHYPPPHQRHPTATPPTETTETTASDAGSDESERTLMAHNASVAVDAKKILAL</sequence>
<dbReference type="EMBL" id="OB660053">
    <property type="protein sequence ID" value="CAD7222378.1"/>
    <property type="molecule type" value="Genomic_DNA"/>
</dbReference>
<feature type="compositionally biased region" description="Gly residues" evidence="1">
    <location>
        <begin position="23"/>
        <end position="40"/>
    </location>
</feature>
<gene>
    <name evidence="2" type="ORF">CTOB1V02_LOCUS389</name>
</gene>
<protein>
    <submittedName>
        <fullName evidence="2">Uncharacterized protein</fullName>
    </submittedName>
</protein>
<feature type="region of interest" description="Disordered" evidence="1">
    <location>
        <begin position="1"/>
        <end position="86"/>
    </location>
</feature>
<dbReference type="AlphaFoldDB" id="A0A7R8W099"/>
<name>A0A7R8W099_9CRUS</name>
<organism evidence="2">
    <name type="scientific">Cyprideis torosa</name>
    <dbReference type="NCBI Taxonomy" id="163714"/>
    <lineage>
        <taxon>Eukaryota</taxon>
        <taxon>Metazoa</taxon>
        <taxon>Ecdysozoa</taxon>
        <taxon>Arthropoda</taxon>
        <taxon>Crustacea</taxon>
        <taxon>Oligostraca</taxon>
        <taxon>Ostracoda</taxon>
        <taxon>Podocopa</taxon>
        <taxon>Podocopida</taxon>
        <taxon>Cytherocopina</taxon>
        <taxon>Cytheroidea</taxon>
        <taxon>Cytherideidae</taxon>
        <taxon>Cyprideis</taxon>
    </lineage>
</organism>
<feature type="compositionally biased region" description="Polar residues" evidence="1">
    <location>
        <begin position="128"/>
        <end position="147"/>
    </location>
</feature>
<accession>A0A7R8W099</accession>
<feature type="compositionally biased region" description="Low complexity" evidence="1">
    <location>
        <begin position="181"/>
        <end position="194"/>
    </location>
</feature>
<feature type="compositionally biased region" description="Low complexity" evidence="1">
    <location>
        <begin position="216"/>
        <end position="229"/>
    </location>
</feature>
<reference evidence="2" key="1">
    <citation type="submission" date="2020-11" db="EMBL/GenBank/DDBJ databases">
        <authorList>
            <person name="Tran Van P."/>
        </authorList>
    </citation>
    <scope>NUCLEOTIDE SEQUENCE</scope>
</reference>
<feature type="region of interest" description="Disordered" evidence="1">
    <location>
        <begin position="122"/>
        <end position="241"/>
    </location>
</feature>
<evidence type="ECO:0000313" key="2">
    <source>
        <dbReference type="EMBL" id="CAD7222378.1"/>
    </source>
</evidence>